<dbReference type="PROSITE" id="PS51379">
    <property type="entry name" value="4FE4S_FER_2"/>
    <property type="match status" value="1"/>
</dbReference>
<evidence type="ECO:0000259" key="8">
    <source>
        <dbReference type="PROSITE" id="PS51379"/>
    </source>
</evidence>
<evidence type="ECO:0000313" key="9">
    <source>
        <dbReference type="EMBL" id="MFC3810494.1"/>
    </source>
</evidence>
<organism evidence="9 10">
    <name type="scientific">Lacihabitans lacunae</name>
    <dbReference type="NCBI Taxonomy" id="1028214"/>
    <lineage>
        <taxon>Bacteria</taxon>
        <taxon>Pseudomonadati</taxon>
        <taxon>Bacteroidota</taxon>
        <taxon>Cytophagia</taxon>
        <taxon>Cytophagales</taxon>
        <taxon>Leadbetterellaceae</taxon>
        <taxon>Lacihabitans</taxon>
    </lineage>
</organism>
<dbReference type="Proteomes" id="UP001595616">
    <property type="component" value="Unassembled WGS sequence"/>
</dbReference>
<feature type="transmembrane region" description="Helical" evidence="7">
    <location>
        <begin position="345"/>
        <end position="364"/>
    </location>
</feature>
<dbReference type="Gene3D" id="2.60.40.10">
    <property type="entry name" value="Immunoglobulins"/>
    <property type="match status" value="1"/>
</dbReference>
<dbReference type="InterPro" id="IPR013783">
    <property type="entry name" value="Ig-like_fold"/>
</dbReference>
<evidence type="ECO:0000256" key="4">
    <source>
        <dbReference type="ARBA" id="ARBA00022982"/>
    </source>
</evidence>
<dbReference type="PROSITE" id="PS00198">
    <property type="entry name" value="4FE4S_FER_1"/>
    <property type="match status" value="1"/>
</dbReference>
<keyword evidence="7" id="KW-0472">Membrane</keyword>
<dbReference type="Pfam" id="PF13746">
    <property type="entry name" value="Fer4_18"/>
    <property type="match status" value="1"/>
</dbReference>
<name>A0ABV7YTJ0_9BACT</name>
<proteinExistence type="predicted"/>
<evidence type="ECO:0000256" key="7">
    <source>
        <dbReference type="SAM" id="Phobius"/>
    </source>
</evidence>
<evidence type="ECO:0000313" key="10">
    <source>
        <dbReference type="Proteomes" id="UP001595616"/>
    </source>
</evidence>
<dbReference type="NCBIfam" id="TIGR02745">
    <property type="entry name" value="ccoG_rdxA_fixG"/>
    <property type="match status" value="1"/>
</dbReference>
<dbReference type="SUPFAM" id="SSF54862">
    <property type="entry name" value="4Fe-4S ferredoxins"/>
    <property type="match status" value="1"/>
</dbReference>
<dbReference type="Pfam" id="PF12801">
    <property type="entry name" value="Fer4_5"/>
    <property type="match status" value="1"/>
</dbReference>
<feature type="transmembrane region" description="Helical" evidence="7">
    <location>
        <begin position="203"/>
        <end position="220"/>
    </location>
</feature>
<feature type="transmembrane region" description="Helical" evidence="7">
    <location>
        <begin position="48"/>
        <end position="73"/>
    </location>
</feature>
<accession>A0ABV7YTJ0</accession>
<feature type="transmembrane region" description="Helical" evidence="7">
    <location>
        <begin position="169"/>
        <end position="188"/>
    </location>
</feature>
<keyword evidence="1" id="KW-0813">Transport</keyword>
<dbReference type="InterPro" id="IPR017900">
    <property type="entry name" value="4Fe4S_Fe_S_CS"/>
</dbReference>
<dbReference type="RefSeq" id="WP_379836692.1">
    <property type="nucleotide sequence ID" value="NZ_JBHRYQ010000001.1"/>
</dbReference>
<evidence type="ECO:0000256" key="5">
    <source>
        <dbReference type="ARBA" id="ARBA00023004"/>
    </source>
</evidence>
<keyword evidence="2" id="KW-0004">4Fe-4S</keyword>
<dbReference type="PANTHER" id="PTHR30176">
    <property type="entry name" value="FERREDOXIN-TYPE PROTEIN NAPH"/>
    <property type="match status" value="1"/>
</dbReference>
<evidence type="ECO:0000256" key="1">
    <source>
        <dbReference type="ARBA" id="ARBA00022448"/>
    </source>
</evidence>
<dbReference type="Gene3D" id="3.30.70.20">
    <property type="match status" value="1"/>
</dbReference>
<evidence type="ECO:0000256" key="3">
    <source>
        <dbReference type="ARBA" id="ARBA00022723"/>
    </source>
</evidence>
<protein>
    <submittedName>
        <fullName evidence="9">Cytochrome c oxidase accessory protein CcoG</fullName>
    </submittedName>
</protein>
<dbReference type="EMBL" id="JBHRYQ010000001">
    <property type="protein sequence ID" value="MFC3810494.1"/>
    <property type="molecule type" value="Genomic_DNA"/>
</dbReference>
<keyword evidence="7" id="KW-1133">Transmembrane helix</keyword>
<gene>
    <name evidence="9" type="primary">ccoG</name>
    <name evidence="9" type="ORF">ACFOOI_07515</name>
</gene>
<evidence type="ECO:0000256" key="6">
    <source>
        <dbReference type="ARBA" id="ARBA00023014"/>
    </source>
</evidence>
<keyword evidence="5" id="KW-0408">Iron</keyword>
<dbReference type="InterPro" id="IPR014116">
    <property type="entry name" value="Cyt_c_oxidase_cbb3_FixG"/>
</dbReference>
<dbReference type="Pfam" id="PF11614">
    <property type="entry name" value="FixG_C"/>
    <property type="match status" value="1"/>
</dbReference>
<comment type="caution">
    <text evidence="9">The sequence shown here is derived from an EMBL/GenBank/DDBJ whole genome shotgun (WGS) entry which is preliminary data.</text>
</comment>
<feature type="domain" description="4Fe-4S ferredoxin-type" evidence="8">
    <location>
        <begin position="269"/>
        <end position="296"/>
    </location>
</feature>
<feature type="transmembrane region" description="Helical" evidence="7">
    <location>
        <begin position="93"/>
        <end position="112"/>
    </location>
</feature>
<keyword evidence="10" id="KW-1185">Reference proteome</keyword>
<dbReference type="PANTHER" id="PTHR30176:SF3">
    <property type="entry name" value="FERREDOXIN-TYPE PROTEIN NAPH"/>
    <property type="match status" value="1"/>
</dbReference>
<dbReference type="InterPro" id="IPR017896">
    <property type="entry name" value="4Fe4S_Fe-S-bd"/>
</dbReference>
<sequence>MENINNLYDYADSEEDEFRNSLATVDSEGKRIWLYPKKPSGSFFNKRILATIVFLALFFAGPLVKINGLPLIMMNIFERKFIILGKLFLPQDFVIFGLGMIIFVVFIILFTVSFGRIWCGWFCPQTVFMEMIFRPIENWLEGDGRTQKKFDESPWNFNKIWRKTLKHTIYIAFSIIIAHVTMAYLIGIERVQELITSPPSENMAGFTGLVVFTGMFYFVFTKLREQVCIAICPYGRLQGVLVNNDTMNIIYDDVRGEPRGRISKNADPKETEVKGDCVDCKLCVQVCPTGIDIRNGIQLECVNCTACIDACDEVMIKVGKPTGLIKYASVDTIKKGVPFKFNVRILAYTVVLTGLLGVEGLLLWNRAEIETTVMRVPGQLFQETPTGISNLYNAQLVNKTNDVKVVTLGLNEKGGTLKIVGNSQEVTIKPGMKAEVVFFVEYPEDRIKSRKTKIEIDVKENKEIIETVKTNFMGPN</sequence>
<keyword evidence="3" id="KW-0479">Metal-binding</keyword>
<keyword evidence="4" id="KW-0249">Electron transport</keyword>
<keyword evidence="6" id="KW-0411">Iron-sulfur</keyword>
<evidence type="ECO:0000256" key="2">
    <source>
        <dbReference type="ARBA" id="ARBA00022485"/>
    </source>
</evidence>
<reference evidence="10" key="1">
    <citation type="journal article" date="2019" name="Int. J. Syst. Evol. Microbiol.">
        <title>The Global Catalogue of Microorganisms (GCM) 10K type strain sequencing project: providing services to taxonomists for standard genome sequencing and annotation.</title>
        <authorList>
            <consortium name="The Broad Institute Genomics Platform"/>
            <consortium name="The Broad Institute Genome Sequencing Center for Infectious Disease"/>
            <person name="Wu L."/>
            <person name="Ma J."/>
        </authorList>
    </citation>
    <scope>NUCLEOTIDE SEQUENCE [LARGE SCALE GENOMIC DNA]</scope>
    <source>
        <strain evidence="10">CECT 7956</strain>
    </source>
</reference>
<keyword evidence="7" id="KW-0812">Transmembrane</keyword>
<dbReference type="InterPro" id="IPR032879">
    <property type="entry name" value="FixG_C"/>
</dbReference>
<dbReference type="InterPro" id="IPR051684">
    <property type="entry name" value="Electron_Trans/Redox"/>
</dbReference>